<dbReference type="Proteomes" id="UP001183610">
    <property type="component" value="Unassembled WGS sequence"/>
</dbReference>
<reference evidence="4" key="1">
    <citation type="submission" date="2023-07" db="EMBL/GenBank/DDBJ databases">
        <title>30 novel species of actinomycetes from the DSMZ collection.</title>
        <authorList>
            <person name="Nouioui I."/>
        </authorList>
    </citation>
    <scope>NUCLEOTIDE SEQUENCE [LARGE SCALE GENOMIC DNA]</scope>
    <source>
        <strain evidence="4">DSM 41982</strain>
    </source>
</reference>
<evidence type="ECO:0000256" key="1">
    <source>
        <dbReference type="SAM" id="MobiDB-lite"/>
    </source>
</evidence>
<dbReference type="AlphaFoldDB" id="A0ABD5E9Y4"/>
<evidence type="ECO:0000313" key="5">
    <source>
        <dbReference type="Proteomes" id="UP001183610"/>
    </source>
</evidence>
<name>A0ABD5E9Y4_9ACTN</name>
<dbReference type="EMBL" id="JAVRER010000040">
    <property type="protein sequence ID" value="MDT0418239.1"/>
    <property type="molecule type" value="Genomic_DNA"/>
</dbReference>
<dbReference type="EMBL" id="JAVRET010000046">
    <property type="protein sequence ID" value="MDT0411258.1"/>
    <property type="molecule type" value="Genomic_DNA"/>
</dbReference>
<feature type="region of interest" description="Disordered" evidence="1">
    <location>
        <begin position="1"/>
        <end position="80"/>
    </location>
</feature>
<reference evidence="3" key="2">
    <citation type="submission" date="2024-03" db="EMBL/GenBank/DDBJ databases">
        <title>30 novel species of actinomycetes from the DSMZ collection.</title>
        <authorList>
            <person name="Nouioui I."/>
        </authorList>
    </citation>
    <scope>NUCLEOTIDE SEQUENCE</scope>
    <source>
        <strain evidence="2 5">DSM 41979</strain>
        <strain evidence="3">DSM 41982</strain>
    </source>
</reference>
<evidence type="ECO:0008006" key="6">
    <source>
        <dbReference type="Google" id="ProtNLM"/>
    </source>
</evidence>
<feature type="compositionally biased region" description="Basic and acidic residues" evidence="1">
    <location>
        <begin position="47"/>
        <end position="56"/>
    </location>
</feature>
<sequence>MTGENPQTKHSRDAVAASASAPGTDNAPVAATASEKADAALSVAGAKTEEATEAARARARAAGAAGKRVEAKARTGVDAGRRKVSEVSEKAVASAGTAWGTVREHKVAAASAGAGLLTVATASFLAGRKSGVRAVGPLTRLTGGKL</sequence>
<comment type="caution">
    <text evidence="3">The sequence shown here is derived from an EMBL/GenBank/DDBJ whole genome shotgun (WGS) entry which is preliminary data.</text>
</comment>
<dbReference type="RefSeq" id="WP_010268825.1">
    <property type="nucleotide sequence ID" value="NZ_JAVRER010000040.1"/>
</dbReference>
<organism evidence="3 4">
    <name type="scientific">Streptomyces evansiae</name>
    <dbReference type="NCBI Taxonomy" id="3075535"/>
    <lineage>
        <taxon>Bacteria</taxon>
        <taxon>Bacillati</taxon>
        <taxon>Actinomycetota</taxon>
        <taxon>Actinomycetes</taxon>
        <taxon>Kitasatosporales</taxon>
        <taxon>Streptomycetaceae</taxon>
        <taxon>Streptomyces</taxon>
    </lineage>
</organism>
<evidence type="ECO:0000313" key="2">
    <source>
        <dbReference type="EMBL" id="MDT0411258.1"/>
    </source>
</evidence>
<gene>
    <name evidence="3" type="ORF">RM574_22390</name>
    <name evidence="2" type="ORF">RM698_19700</name>
</gene>
<evidence type="ECO:0000313" key="3">
    <source>
        <dbReference type="EMBL" id="MDT0418239.1"/>
    </source>
</evidence>
<dbReference type="Proteomes" id="UP001183607">
    <property type="component" value="Unassembled WGS sequence"/>
</dbReference>
<protein>
    <recommendedName>
        <fullName evidence="6">DUF3618 domain-containing protein</fullName>
    </recommendedName>
</protein>
<keyword evidence="5" id="KW-1185">Reference proteome</keyword>
<proteinExistence type="predicted"/>
<evidence type="ECO:0000313" key="4">
    <source>
        <dbReference type="Proteomes" id="UP001183607"/>
    </source>
</evidence>
<accession>A0ABD5E9Y4</accession>
<feature type="compositionally biased region" description="Basic and acidic residues" evidence="1">
    <location>
        <begin position="67"/>
        <end position="80"/>
    </location>
</feature>